<protein>
    <submittedName>
        <fullName evidence="3">Uncharacterized protein</fullName>
    </submittedName>
</protein>
<feature type="compositionally biased region" description="Basic and acidic residues" evidence="1">
    <location>
        <begin position="426"/>
        <end position="435"/>
    </location>
</feature>
<organism evidence="3 4">
    <name type="scientific">Skeletonema marinoi</name>
    <dbReference type="NCBI Taxonomy" id="267567"/>
    <lineage>
        <taxon>Eukaryota</taxon>
        <taxon>Sar</taxon>
        <taxon>Stramenopiles</taxon>
        <taxon>Ochrophyta</taxon>
        <taxon>Bacillariophyta</taxon>
        <taxon>Coscinodiscophyceae</taxon>
        <taxon>Thalassiosirophycidae</taxon>
        <taxon>Thalassiosirales</taxon>
        <taxon>Skeletonemataceae</taxon>
        <taxon>Skeletonema</taxon>
        <taxon>Skeletonema marinoi-dohrnii complex</taxon>
    </lineage>
</organism>
<feature type="compositionally biased region" description="Acidic residues" evidence="1">
    <location>
        <begin position="481"/>
        <end position="502"/>
    </location>
</feature>
<keyword evidence="2" id="KW-0732">Signal</keyword>
<dbReference type="Proteomes" id="UP001224775">
    <property type="component" value="Unassembled WGS sequence"/>
</dbReference>
<keyword evidence="4" id="KW-1185">Reference proteome</keyword>
<evidence type="ECO:0000256" key="2">
    <source>
        <dbReference type="SAM" id="SignalP"/>
    </source>
</evidence>
<accession>A0AAD8YJW3</accession>
<feature type="region of interest" description="Disordered" evidence="1">
    <location>
        <begin position="426"/>
        <end position="449"/>
    </location>
</feature>
<reference evidence="3" key="1">
    <citation type="submission" date="2023-06" db="EMBL/GenBank/DDBJ databases">
        <title>Survivors Of The Sea: Transcriptome response of Skeletonema marinoi to long-term dormancy.</title>
        <authorList>
            <person name="Pinder M.I.M."/>
            <person name="Kourtchenko O."/>
            <person name="Robertson E.K."/>
            <person name="Larsson T."/>
            <person name="Maumus F."/>
            <person name="Osuna-Cruz C.M."/>
            <person name="Vancaester E."/>
            <person name="Stenow R."/>
            <person name="Vandepoele K."/>
            <person name="Ploug H."/>
            <person name="Bruchert V."/>
            <person name="Godhe A."/>
            <person name="Topel M."/>
        </authorList>
    </citation>
    <scope>NUCLEOTIDE SEQUENCE</scope>
    <source>
        <strain evidence="3">R05AC</strain>
    </source>
</reference>
<dbReference type="AlphaFoldDB" id="A0AAD8YJW3"/>
<gene>
    <name evidence="3" type="ORF">QTG54_003083</name>
</gene>
<feature type="compositionally biased region" description="Acidic residues" evidence="1">
    <location>
        <begin position="513"/>
        <end position="528"/>
    </location>
</feature>
<comment type="caution">
    <text evidence="3">The sequence shown here is derived from an EMBL/GenBank/DDBJ whole genome shotgun (WGS) entry which is preliminary data.</text>
</comment>
<evidence type="ECO:0000313" key="3">
    <source>
        <dbReference type="EMBL" id="KAK1746476.1"/>
    </source>
</evidence>
<name>A0AAD8YJW3_9STRA</name>
<dbReference type="EMBL" id="JATAAI010000004">
    <property type="protein sequence ID" value="KAK1746476.1"/>
    <property type="molecule type" value="Genomic_DNA"/>
</dbReference>
<feature type="region of interest" description="Disordered" evidence="1">
    <location>
        <begin position="199"/>
        <end position="229"/>
    </location>
</feature>
<evidence type="ECO:0000313" key="4">
    <source>
        <dbReference type="Proteomes" id="UP001224775"/>
    </source>
</evidence>
<feature type="compositionally biased region" description="Acidic residues" evidence="1">
    <location>
        <begin position="436"/>
        <end position="445"/>
    </location>
</feature>
<sequence>MTHQLISSILVCISIGIILLKLDNVNAYSLGDVDPRALRGVWRLTSLDPSGLPFERKQQTQNQSPRALWELRGFLPMKEFTTYPKRAKLDLDDKLTESFQKKHTEIFIKLKEDYTFEQCTALHFSDGIDDDGTLEDQLAMEVSKRERESFAWKGTWDFVDGELILAADRSEKKQFYEVEDTPGNEADTILVGRVAVQSEESLTDNPAMEQQKEPLSDEDAATNDRQVRKKEQIDVHLSVPRGKIKTGKFMYPKEHPAFFEQPIFRPQPKGSFELRQILGEYNAKLDDEDELVELFRKKDLEGKRFYLSTFPIPKRRKKFEYWSKEENCYKTGEYEPTAAEKAEEELEPGKNMQVVAVQLFQNNTFSTLHGLGNSTVLRGKWSIIGEKRDQLWMMVHRFGWGRSVSGSTFSEGKSLTQDDEKSYWGKIKEVPKSVDDADQGGDADTGDSKKVSIKGAVMVGWGLEPCSVGRFKMTEIEDILEDEDDDEEEEEEEYEALSDEAVMESALNFDSLLDIDEPKDDDDNDYESFEVPGAFE</sequence>
<feature type="chain" id="PRO_5042084633" evidence="2">
    <location>
        <begin position="28"/>
        <end position="536"/>
    </location>
</feature>
<feature type="signal peptide" evidence="2">
    <location>
        <begin position="1"/>
        <end position="27"/>
    </location>
</feature>
<evidence type="ECO:0000256" key="1">
    <source>
        <dbReference type="SAM" id="MobiDB-lite"/>
    </source>
</evidence>
<feature type="region of interest" description="Disordered" evidence="1">
    <location>
        <begin position="481"/>
        <end position="536"/>
    </location>
</feature>
<proteinExistence type="predicted"/>